<evidence type="ECO:0000256" key="1">
    <source>
        <dbReference type="SAM" id="MobiDB-lite"/>
    </source>
</evidence>
<feature type="domain" description="Protein-tyrosine-phosphatase-like N-terminal" evidence="2">
    <location>
        <begin position="27"/>
        <end position="79"/>
    </location>
</feature>
<dbReference type="AlphaFoldDB" id="A0A1H0VGM3"/>
<dbReference type="STRING" id="641025.SAMN05421507_114114"/>
<evidence type="ECO:0000313" key="3">
    <source>
        <dbReference type="EMBL" id="SDP77368.1"/>
    </source>
</evidence>
<dbReference type="Proteomes" id="UP000199691">
    <property type="component" value="Unassembled WGS sequence"/>
</dbReference>
<dbReference type="EMBL" id="FNIX01000014">
    <property type="protein sequence ID" value="SDP77368.1"/>
    <property type="molecule type" value="Genomic_DNA"/>
</dbReference>
<gene>
    <name evidence="3" type="ORF">SAMN05421507_114114</name>
</gene>
<protein>
    <recommendedName>
        <fullName evidence="2">Protein-tyrosine-phosphatase-like N-terminal domain-containing protein</fullName>
    </recommendedName>
</protein>
<name>A0A1H0VGM3_9PSEU</name>
<dbReference type="NCBIfam" id="NF046112">
    <property type="entry name" value="MSMEG_6209_Nter"/>
    <property type="match status" value="1"/>
</dbReference>
<evidence type="ECO:0000313" key="4">
    <source>
        <dbReference type="Proteomes" id="UP000199691"/>
    </source>
</evidence>
<dbReference type="Pfam" id="PF21234">
    <property type="entry name" value="Phosphatase-like_N"/>
    <property type="match status" value="1"/>
</dbReference>
<evidence type="ECO:0000259" key="2">
    <source>
        <dbReference type="Pfam" id="PF21234"/>
    </source>
</evidence>
<accession>A0A1H0VGM3</accession>
<keyword evidence="4" id="KW-1185">Reference proteome</keyword>
<dbReference type="Gene3D" id="1.10.8.1060">
    <property type="entry name" value="Corynebacterium glutamicum thioredoxin-dependent arsenate reductase, N-terminal domain"/>
    <property type="match status" value="1"/>
</dbReference>
<proteinExistence type="predicted"/>
<dbReference type="OrthoDB" id="3694590at2"/>
<reference evidence="4" key="1">
    <citation type="submission" date="2016-10" db="EMBL/GenBank/DDBJ databases">
        <authorList>
            <person name="Varghese N."/>
            <person name="Submissions S."/>
        </authorList>
    </citation>
    <scope>NUCLEOTIDE SEQUENCE [LARGE SCALE GENOMIC DNA]</scope>
    <source>
        <strain evidence="4">CGMCC 4.6609</strain>
    </source>
</reference>
<dbReference type="InterPro" id="IPR048716">
    <property type="entry name" value="Phosphatase-like_N"/>
</dbReference>
<feature type="region of interest" description="Disordered" evidence="1">
    <location>
        <begin position="1"/>
        <end position="33"/>
    </location>
</feature>
<organism evidence="3 4">
    <name type="scientific">Lentzea jiangxiensis</name>
    <dbReference type="NCBI Taxonomy" id="641025"/>
    <lineage>
        <taxon>Bacteria</taxon>
        <taxon>Bacillati</taxon>
        <taxon>Actinomycetota</taxon>
        <taxon>Actinomycetes</taxon>
        <taxon>Pseudonocardiales</taxon>
        <taxon>Pseudonocardiaceae</taxon>
        <taxon>Lentzea</taxon>
    </lineage>
</organism>
<sequence>MTGTIDGHRVRDPHGLHADAEDQVRQAASEVRRRVGDQYDDQVVQRAVREAYDEISDHAKIESFLPILVARAAEEKLGARR</sequence>
<dbReference type="RefSeq" id="WP_090101830.1">
    <property type="nucleotide sequence ID" value="NZ_FNIX01000014.1"/>
</dbReference>